<evidence type="ECO:0000256" key="2">
    <source>
        <dbReference type="ARBA" id="ARBA00022801"/>
    </source>
</evidence>
<feature type="domain" description="Carboxyltransferase" evidence="4">
    <location>
        <begin position="1"/>
        <end position="202"/>
    </location>
</feature>
<dbReference type="SUPFAM" id="SSF50891">
    <property type="entry name" value="Cyclophilin-like"/>
    <property type="match status" value="1"/>
</dbReference>
<dbReference type="InterPro" id="IPR010016">
    <property type="entry name" value="PxpB"/>
</dbReference>
<reference evidence="5 6" key="1">
    <citation type="submission" date="2017-10" db="EMBL/GenBank/DDBJ databases">
        <title>Genomics of the genus Arcobacter.</title>
        <authorList>
            <person name="Perez-Cataluna A."/>
            <person name="Figueras M.J."/>
        </authorList>
    </citation>
    <scope>NUCLEOTIDE SEQUENCE [LARGE SCALE GENOMIC DNA]</scope>
    <source>
        <strain evidence="5 6">DSM 24636</strain>
    </source>
</reference>
<keyword evidence="6" id="KW-1185">Reference proteome</keyword>
<evidence type="ECO:0000313" key="5">
    <source>
        <dbReference type="EMBL" id="RXJ63437.1"/>
    </source>
</evidence>
<dbReference type="InterPro" id="IPR029000">
    <property type="entry name" value="Cyclophilin-like_dom_sf"/>
</dbReference>
<dbReference type="PANTHER" id="PTHR34698:SF2">
    <property type="entry name" value="5-OXOPROLINASE SUBUNIT B"/>
    <property type="match status" value="1"/>
</dbReference>
<dbReference type="Pfam" id="PF02682">
    <property type="entry name" value="CT_C_D"/>
    <property type="match status" value="1"/>
</dbReference>
<dbReference type="EMBL" id="PDKO01000004">
    <property type="protein sequence ID" value="RXJ63437.1"/>
    <property type="molecule type" value="Genomic_DNA"/>
</dbReference>
<comment type="caution">
    <text evidence="5">The sequence shown here is derived from an EMBL/GenBank/DDBJ whole genome shotgun (WGS) entry which is preliminary data.</text>
</comment>
<dbReference type="OrthoDB" id="9768696at2"/>
<evidence type="ECO:0000256" key="1">
    <source>
        <dbReference type="ARBA" id="ARBA00022741"/>
    </source>
</evidence>
<accession>A0A4Q0Y095</accession>
<evidence type="ECO:0000313" key="6">
    <source>
        <dbReference type="Proteomes" id="UP000290191"/>
    </source>
</evidence>
<dbReference type="AlphaFoldDB" id="A0A4Q0Y095"/>
<organism evidence="5 6">
    <name type="scientific">Halarcobacter anaerophilus</name>
    <dbReference type="NCBI Taxonomy" id="877500"/>
    <lineage>
        <taxon>Bacteria</taxon>
        <taxon>Pseudomonadati</taxon>
        <taxon>Campylobacterota</taxon>
        <taxon>Epsilonproteobacteria</taxon>
        <taxon>Campylobacterales</taxon>
        <taxon>Arcobacteraceae</taxon>
        <taxon>Halarcobacter</taxon>
    </lineage>
</organism>
<dbReference type="PANTHER" id="PTHR34698">
    <property type="entry name" value="5-OXOPROLINASE SUBUNIT B"/>
    <property type="match status" value="1"/>
</dbReference>
<dbReference type="GO" id="GO:0005524">
    <property type="term" value="F:ATP binding"/>
    <property type="evidence" value="ECO:0007669"/>
    <property type="project" value="UniProtKB-KW"/>
</dbReference>
<keyword evidence="1" id="KW-0547">Nucleotide-binding</keyword>
<evidence type="ECO:0000256" key="3">
    <source>
        <dbReference type="ARBA" id="ARBA00022840"/>
    </source>
</evidence>
<dbReference type="GO" id="GO:0016787">
    <property type="term" value="F:hydrolase activity"/>
    <property type="evidence" value="ECO:0007669"/>
    <property type="project" value="UniProtKB-KW"/>
</dbReference>
<dbReference type="Proteomes" id="UP000290191">
    <property type="component" value="Unassembled WGS sequence"/>
</dbReference>
<protein>
    <submittedName>
        <fullName evidence="5">Allophanate hydrolase</fullName>
    </submittedName>
</protein>
<evidence type="ECO:0000259" key="4">
    <source>
        <dbReference type="SMART" id="SM00796"/>
    </source>
</evidence>
<keyword evidence="2 5" id="KW-0378">Hydrolase</keyword>
<dbReference type="Gene3D" id="2.40.100.10">
    <property type="entry name" value="Cyclophilin-like"/>
    <property type="match status" value="1"/>
</dbReference>
<keyword evidence="3" id="KW-0067">ATP-binding</keyword>
<dbReference type="InterPro" id="IPR003833">
    <property type="entry name" value="CT_C_D"/>
</dbReference>
<name>A0A4Q0Y095_9BACT</name>
<dbReference type="SMART" id="SM00796">
    <property type="entry name" value="AHS1"/>
    <property type="match status" value="1"/>
</dbReference>
<dbReference type="STRING" id="877500.GCA_000935065_00544"/>
<gene>
    <name evidence="5" type="ORF">CRV06_06320</name>
</gene>
<dbReference type="Gene3D" id="3.30.1360.40">
    <property type="match status" value="1"/>
</dbReference>
<dbReference type="SUPFAM" id="SSF160467">
    <property type="entry name" value="PH0987 N-terminal domain-like"/>
    <property type="match status" value="1"/>
</dbReference>
<proteinExistence type="predicted"/>
<sequence>MKIQVASVDSLIIYFADVISKENSLKVKSAYKCLKALNNKAFIEIIPSYTSILITYDIFLYDFYSLRNMLTKILDNLPIEKESSQNLIKIDVYYSLEVGLDLQRVALHSNLSIDEVIKLHSSKIYDVYAIGFLPGFAYLASVDEKIKTPRLKTPRKKIPKGSVAIADSQTAVYPKESPGGWNILGRTAFNFFDKDLEALSPISIESKIKFNPICKEEFLSQGGII</sequence>